<evidence type="ECO:0000256" key="2">
    <source>
        <dbReference type="ARBA" id="ARBA00022481"/>
    </source>
</evidence>
<dbReference type="PANTHER" id="PTHR30093:SF34">
    <property type="entry name" value="PREPILIN PEPTIDASE-DEPENDENT PROTEIN D"/>
    <property type="match status" value="1"/>
</dbReference>
<evidence type="ECO:0000256" key="3">
    <source>
        <dbReference type="SAM" id="Phobius"/>
    </source>
</evidence>
<dbReference type="GO" id="GO:0043107">
    <property type="term" value="P:type IV pilus-dependent motility"/>
    <property type="evidence" value="ECO:0007669"/>
    <property type="project" value="TreeGrafter"/>
</dbReference>
<dbReference type="SUPFAM" id="SSF54523">
    <property type="entry name" value="Pili subunits"/>
    <property type="match status" value="1"/>
</dbReference>
<comment type="similarity">
    <text evidence="1">Belongs to the N-Me-Phe pilin family.</text>
</comment>
<name>E7C8L9_9GAMM</name>
<organism evidence="4">
    <name type="scientific">uncultured gamma proteobacterium HF4000_47G05</name>
    <dbReference type="NCBI Taxonomy" id="723582"/>
    <lineage>
        <taxon>Bacteria</taxon>
        <taxon>Pseudomonadati</taxon>
        <taxon>Pseudomonadota</taxon>
        <taxon>Gammaproteobacteria</taxon>
        <taxon>environmental samples</taxon>
    </lineage>
</organism>
<keyword evidence="2" id="KW-0488">Methylation</keyword>
<keyword evidence="3" id="KW-1133">Transmembrane helix</keyword>
<dbReference type="PANTHER" id="PTHR30093">
    <property type="entry name" value="GENERAL SECRETION PATHWAY PROTEIN G"/>
    <property type="match status" value="1"/>
</dbReference>
<feature type="transmembrane region" description="Helical" evidence="3">
    <location>
        <begin position="20"/>
        <end position="40"/>
    </location>
</feature>
<dbReference type="AlphaFoldDB" id="E7C8L9"/>
<dbReference type="Gene3D" id="3.30.700.10">
    <property type="entry name" value="Glycoprotein, Type 4 Pilin"/>
    <property type="match status" value="1"/>
</dbReference>
<dbReference type="Pfam" id="PF00114">
    <property type="entry name" value="Pilin"/>
    <property type="match status" value="1"/>
</dbReference>
<sequence>MDGSAEQELDSGMKRINFGFTLIELMIVVAIIGVLAAIAIPQYQNYVARAQASEAFSLASGAKTAVAEYFMLNGTFPADNGTAGLSEATDISGNYVESVRLLVEQLPHYFLLLMPIPNFKASQWY</sequence>
<evidence type="ECO:0000256" key="1">
    <source>
        <dbReference type="ARBA" id="ARBA00005233"/>
    </source>
</evidence>
<dbReference type="InterPro" id="IPR001082">
    <property type="entry name" value="Pilin"/>
</dbReference>
<dbReference type="InterPro" id="IPR045584">
    <property type="entry name" value="Pilin-like"/>
</dbReference>
<accession>E7C8L9</accession>
<dbReference type="EMBL" id="GU568024">
    <property type="protein sequence ID" value="ADI23793.1"/>
    <property type="molecule type" value="Genomic_DNA"/>
</dbReference>
<evidence type="ECO:0000313" key="4">
    <source>
        <dbReference type="EMBL" id="ADI23793.1"/>
    </source>
</evidence>
<keyword evidence="3" id="KW-0472">Membrane</keyword>
<protein>
    <submittedName>
        <fullName evidence="4">Tfp pilus assembly protein, major pilin PilA</fullName>
    </submittedName>
</protein>
<dbReference type="InterPro" id="IPR012902">
    <property type="entry name" value="N_methyl_site"/>
</dbReference>
<dbReference type="NCBIfam" id="TIGR02532">
    <property type="entry name" value="IV_pilin_GFxxxE"/>
    <property type="match status" value="1"/>
</dbReference>
<dbReference type="GO" id="GO:0007155">
    <property type="term" value="P:cell adhesion"/>
    <property type="evidence" value="ECO:0007669"/>
    <property type="project" value="InterPro"/>
</dbReference>
<dbReference type="Pfam" id="PF07963">
    <property type="entry name" value="N_methyl"/>
    <property type="match status" value="1"/>
</dbReference>
<proteinExistence type="inferred from homology"/>
<keyword evidence="3" id="KW-0812">Transmembrane</keyword>
<reference evidence="4" key="1">
    <citation type="submission" date="2010-01" db="EMBL/GenBank/DDBJ databases">
        <title>Genome fragments of uncultured bacteria from the North Pacific subtropical Gyre.</title>
        <authorList>
            <person name="Pham V.D."/>
            <person name="Delong E.F."/>
        </authorList>
    </citation>
    <scope>NUCLEOTIDE SEQUENCE</scope>
</reference>
<dbReference type="GO" id="GO:0044096">
    <property type="term" value="C:type IV pilus"/>
    <property type="evidence" value="ECO:0007669"/>
    <property type="project" value="TreeGrafter"/>
</dbReference>